<dbReference type="PROSITE" id="PS51656">
    <property type="entry name" value="4FE4S"/>
    <property type="match status" value="1"/>
</dbReference>
<dbReference type="InterPro" id="IPR017900">
    <property type="entry name" value="4Fe4S_Fe_S_CS"/>
</dbReference>
<dbReference type="Pfam" id="PF02906">
    <property type="entry name" value="Fe_hyd_lg_C"/>
    <property type="match status" value="2"/>
</dbReference>
<gene>
    <name evidence="7" type="ORF">Dpep_0600</name>
</gene>
<accession>D2Z569</accession>
<evidence type="ECO:0000259" key="5">
    <source>
        <dbReference type="PROSITE" id="PS51379"/>
    </source>
</evidence>
<dbReference type="Gene3D" id="3.40.950.10">
    <property type="entry name" value="Fe-only Hydrogenase (Larger Subunit), Chain L, domain 3"/>
    <property type="match status" value="1"/>
</dbReference>
<protein>
    <submittedName>
        <fullName evidence="7">Fe-S cluster domain protein</fullName>
    </submittedName>
</protein>
<dbReference type="Gene3D" id="1.10.15.40">
    <property type="entry name" value="Electron transport complex subunit B, putative Fe-S cluster"/>
    <property type="match status" value="1"/>
</dbReference>
<dbReference type="PANTHER" id="PTHR43560">
    <property type="entry name" value="ION-TRANSLOCATING OXIDOREDUCTASE COMPLEX SUBUNIT B"/>
    <property type="match status" value="1"/>
</dbReference>
<keyword evidence="4" id="KW-0411">Iron-sulfur</keyword>
<dbReference type="PROSITE" id="PS00198">
    <property type="entry name" value="4FE4S_FER_1"/>
    <property type="match status" value="2"/>
</dbReference>
<dbReference type="Pfam" id="PF04060">
    <property type="entry name" value="FeS"/>
    <property type="match status" value="1"/>
</dbReference>
<evidence type="ECO:0000259" key="6">
    <source>
        <dbReference type="PROSITE" id="PS51656"/>
    </source>
</evidence>
<evidence type="ECO:0000256" key="3">
    <source>
        <dbReference type="ARBA" id="ARBA00023004"/>
    </source>
</evidence>
<dbReference type="eggNOG" id="COG4871">
    <property type="taxonomic scope" value="Bacteria"/>
</dbReference>
<dbReference type="eggNOG" id="COG4624">
    <property type="taxonomic scope" value="Bacteria"/>
</dbReference>
<keyword evidence="2" id="KW-0479">Metal-binding</keyword>
<dbReference type="InterPro" id="IPR009016">
    <property type="entry name" value="Fe_hydrogenase"/>
</dbReference>
<dbReference type="Pfam" id="PF13237">
    <property type="entry name" value="Fer4_10"/>
    <property type="match status" value="1"/>
</dbReference>
<dbReference type="SUPFAM" id="SSF54862">
    <property type="entry name" value="4Fe-4S ferredoxins"/>
    <property type="match status" value="1"/>
</dbReference>
<sequence>MVTTGIKVQLSACRGCARCIKVCPTEAMRVLDGKVMIIPELCVDCGECIRKCEDRAILINEDNWRLLASQDSTLIAADPAFYVQTRGYSCPEVFSSRLKEAGLEDITPWTSLAFDVTAYAIAKEIEKRGPEGLPLISTYCPSVIRLIQINYPELVGRFVLVDSPLETAVSLWREDTGRGDDVTLIAPCPAKVALVRSPEGRPKSSMKYAVSIQNVVRDLLAGGVEVDQPVEPCGGDLRYLLWSLRGGESKHVSAFCNRPIRTISVAGLRNTMDLLRELELGRLEGVDYIECRACDLGCIGGVGNLESRFLTHLRLDHIDVEWTMTDQESEAVNRWYESEIWKLSAPLKARQRLPLDQDLGQAMVRLREMNQIYAELPHIDCGSCGRPSCKALAEDVVRGNGEATDCIFKLRERIYELAREVAELSSRSPHAFNRKR</sequence>
<feature type="domain" description="4Fe-4S" evidence="6">
    <location>
        <begin position="361"/>
        <end position="423"/>
    </location>
</feature>
<reference evidence="7 8" key="1">
    <citation type="journal article" date="2010" name="Stand. Genomic Sci.">
        <title>Permanent draft genome sequence of Dethiosulfovibrio peptidovorans type strain (SEBR 4207).</title>
        <authorList>
            <person name="Labutti K."/>
            <person name="Mayilraj S."/>
            <person name="Clum A."/>
            <person name="Lucas S."/>
            <person name="Glavina Del Rio T."/>
            <person name="Nolan M."/>
            <person name="Tice H."/>
            <person name="Cheng J.F."/>
            <person name="Pitluck S."/>
            <person name="Liolios K."/>
            <person name="Ivanova N."/>
            <person name="Mavromatis K."/>
            <person name="Mikhailova N."/>
            <person name="Pati A."/>
            <person name="Goodwin L."/>
            <person name="Chen A."/>
            <person name="Palaniappan K."/>
            <person name="Land M."/>
            <person name="Hauser L."/>
            <person name="Chang Y.J."/>
            <person name="Jeffries C.D."/>
            <person name="Rohde M."/>
            <person name="Spring S."/>
            <person name="Goker M."/>
            <person name="Woyke T."/>
            <person name="Bristow J."/>
            <person name="Eisen J.A."/>
            <person name="Markowitz V."/>
            <person name="Hugenholtz P."/>
            <person name="Kyrpides N.C."/>
            <person name="Klenk H.P."/>
            <person name="Lapidus A."/>
        </authorList>
    </citation>
    <scope>NUCLEOTIDE SEQUENCE [LARGE SCALE GENOMIC DNA]</scope>
    <source>
        <strain evidence="7 8">DSM 11002</strain>
    </source>
</reference>
<dbReference type="PROSITE" id="PS51379">
    <property type="entry name" value="4FE4S_FER_2"/>
    <property type="match status" value="2"/>
</dbReference>
<comment type="caution">
    <text evidence="7">The sequence shown here is derived from an EMBL/GenBank/DDBJ whole genome shotgun (WGS) entry which is preliminary data.</text>
</comment>
<dbReference type="InterPro" id="IPR050395">
    <property type="entry name" value="4Fe4S_Ferredoxin_RnfB"/>
</dbReference>
<evidence type="ECO:0000313" key="8">
    <source>
        <dbReference type="Proteomes" id="UP000006427"/>
    </source>
</evidence>
<evidence type="ECO:0000313" key="7">
    <source>
        <dbReference type="EMBL" id="EFC90628.1"/>
    </source>
</evidence>
<evidence type="ECO:0000256" key="1">
    <source>
        <dbReference type="ARBA" id="ARBA00022485"/>
    </source>
</evidence>
<keyword evidence="3" id="KW-0408">Iron</keyword>
<dbReference type="eggNOG" id="COG2221">
    <property type="taxonomic scope" value="Bacteria"/>
</dbReference>
<dbReference type="STRING" id="469381.Dpep_0600"/>
<keyword evidence="1" id="KW-0004">4Fe-4S</keyword>
<dbReference type="InterPro" id="IPR017896">
    <property type="entry name" value="4Fe4S_Fe-S-bd"/>
</dbReference>
<keyword evidence="8" id="KW-1185">Reference proteome</keyword>
<dbReference type="SUPFAM" id="SSF53920">
    <property type="entry name" value="Fe-only hydrogenase"/>
    <property type="match status" value="1"/>
</dbReference>
<dbReference type="Gene3D" id="3.30.70.20">
    <property type="match status" value="1"/>
</dbReference>
<evidence type="ECO:0000256" key="2">
    <source>
        <dbReference type="ARBA" id="ARBA00022723"/>
    </source>
</evidence>
<evidence type="ECO:0000256" key="4">
    <source>
        <dbReference type="ARBA" id="ARBA00023014"/>
    </source>
</evidence>
<feature type="domain" description="4Fe-4S ferredoxin-type" evidence="5">
    <location>
        <begin position="34"/>
        <end position="62"/>
    </location>
</feature>
<dbReference type="InterPro" id="IPR007202">
    <property type="entry name" value="4Fe-4S_dom"/>
</dbReference>
<organism evidence="7 8">
    <name type="scientific">Dethiosulfovibrio peptidovorans DSM 11002</name>
    <dbReference type="NCBI Taxonomy" id="469381"/>
    <lineage>
        <taxon>Bacteria</taxon>
        <taxon>Thermotogati</taxon>
        <taxon>Synergistota</taxon>
        <taxon>Synergistia</taxon>
        <taxon>Synergistales</taxon>
        <taxon>Dethiosulfovibrionaceae</taxon>
        <taxon>Dethiosulfovibrio</taxon>
    </lineage>
</organism>
<dbReference type="InterPro" id="IPR004108">
    <property type="entry name" value="Fe_hydrogenase_lsu_C"/>
</dbReference>
<dbReference type="PaxDb" id="469381-Dpep_0600"/>
<dbReference type="GO" id="GO:0051539">
    <property type="term" value="F:4 iron, 4 sulfur cluster binding"/>
    <property type="evidence" value="ECO:0007669"/>
    <property type="project" value="UniProtKB-KW"/>
</dbReference>
<dbReference type="AlphaFoldDB" id="D2Z569"/>
<name>D2Z569_9BACT</name>
<dbReference type="PANTHER" id="PTHR43560:SF1">
    <property type="entry name" value="ION-TRANSLOCATING OXIDOREDUCTASE COMPLEX SUBUNIT B"/>
    <property type="match status" value="1"/>
</dbReference>
<dbReference type="EMBL" id="ABTR02000001">
    <property type="protein sequence ID" value="EFC90628.1"/>
    <property type="molecule type" value="Genomic_DNA"/>
</dbReference>
<proteinExistence type="predicted"/>
<dbReference type="Proteomes" id="UP000006427">
    <property type="component" value="Unassembled WGS sequence"/>
</dbReference>
<feature type="domain" description="4Fe-4S ferredoxin-type" evidence="5">
    <location>
        <begin position="4"/>
        <end position="33"/>
    </location>
</feature>
<dbReference type="GO" id="GO:0046872">
    <property type="term" value="F:metal ion binding"/>
    <property type="evidence" value="ECO:0007669"/>
    <property type="project" value="UniProtKB-KW"/>
</dbReference>